<dbReference type="InterPro" id="IPR011009">
    <property type="entry name" value="Kinase-like_dom_sf"/>
</dbReference>
<dbReference type="PANTHER" id="PTHR11909">
    <property type="entry name" value="CASEIN KINASE-RELATED"/>
    <property type="match status" value="1"/>
</dbReference>
<protein>
    <recommendedName>
        <fullName evidence="1">non-specific serine/threonine protein kinase</fullName>
        <ecNumber evidence="1">2.7.11.1</ecNumber>
    </recommendedName>
</protein>
<reference evidence="8" key="1">
    <citation type="submission" date="2016-10" db="EMBL/GenBank/DDBJ databases">
        <authorList>
            <person name="Benchimol M."/>
            <person name="Almeida L.G."/>
            <person name="Vasconcelos A.T."/>
            <person name="Perreira-Neves A."/>
            <person name="Rosa I.A."/>
            <person name="Tasca T."/>
            <person name="Bogo M.R."/>
            <person name="de Souza W."/>
        </authorList>
    </citation>
    <scope>NUCLEOTIDE SEQUENCE [LARGE SCALE GENOMIC DNA]</scope>
    <source>
        <strain evidence="8">K</strain>
    </source>
</reference>
<feature type="binding site" evidence="4">
    <location>
        <position position="46"/>
    </location>
    <ligand>
        <name>ATP</name>
        <dbReference type="ChEBI" id="CHEBI:30616"/>
    </ligand>
</feature>
<name>A0A1J4JNE9_9EUKA</name>
<dbReference type="Proteomes" id="UP000179807">
    <property type="component" value="Unassembled WGS sequence"/>
</dbReference>
<dbReference type="GO" id="GO:0005524">
    <property type="term" value="F:ATP binding"/>
    <property type="evidence" value="ECO:0007669"/>
    <property type="project" value="UniProtKB-UniRule"/>
</dbReference>
<evidence type="ECO:0000256" key="1">
    <source>
        <dbReference type="ARBA" id="ARBA00012513"/>
    </source>
</evidence>
<dbReference type="PROSITE" id="PS50011">
    <property type="entry name" value="PROTEIN_KINASE_DOM"/>
    <property type="match status" value="1"/>
</dbReference>
<keyword evidence="2 4" id="KW-0547">Nucleotide-binding</keyword>
<organism evidence="8 9">
    <name type="scientific">Tritrichomonas foetus</name>
    <dbReference type="NCBI Taxonomy" id="1144522"/>
    <lineage>
        <taxon>Eukaryota</taxon>
        <taxon>Metamonada</taxon>
        <taxon>Parabasalia</taxon>
        <taxon>Tritrichomonadida</taxon>
        <taxon>Tritrichomonadidae</taxon>
        <taxon>Tritrichomonas</taxon>
    </lineage>
</organism>
<proteinExistence type="inferred from homology"/>
<keyword evidence="5" id="KW-0723">Serine/threonine-protein kinase</keyword>
<evidence type="ECO:0000256" key="4">
    <source>
        <dbReference type="PROSITE-ProRule" id="PRU10141"/>
    </source>
</evidence>
<dbReference type="PROSITE" id="PS00108">
    <property type="entry name" value="PROTEIN_KINASE_ST"/>
    <property type="match status" value="1"/>
</dbReference>
<comment type="caution">
    <text evidence="8">The sequence shown here is derived from an EMBL/GenBank/DDBJ whole genome shotgun (WGS) entry which is preliminary data.</text>
</comment>
<dbReference type="RefSeq" id="XP_068353791.1">
    <property type="nucleotide sequence ID" value="XM_068508599.1"/>
</dbReference>
<keyword evidence="9" id="KW-1185">Reference proteome</keyword>
<feature type="domain" description="Protein kinase" evidence="7">
    <location>
        <begin position="17"/>
        <end position="286"/>
    </location>
</feature>
<dbReference type="AlphaFoldDB" id="A0A1J4JNE9"/>
<keyword evidence="3 4" id="KW-0067">ATP-binding</keyword>
<keyword evidence="5" id="KW-0808">Transferase</keyword>
<feature type="compositionally biased region" description="Polar residues" evidence="6">
    <location>
        <begin position="368"/>
        <end position="397"/>
    </location>
</feature>
<dbReference type="InterPro" id="IPR008271">
    <property type="entry name" value="Ser/Thr_kinase_AS"/>
</dbReference>
<dbReference type="GO" id="GO:0004674">
    <property type="term" value="F:protein serine/threonine kinase activity"/>
    <property type="evidence" value="ECO:0007669"/>
    <property type="project" value="UniProtKB-KW"/>
</dbReference>
<feature type="compositionally biased region" description="Acidic residues" evidence="6">
    <location>
        <begin position="402"/>
        <end position="411"/>
    </location>
</feature>
<dbReference type="InterPro" id="IPR000719">
    <property type="entry name" value="Prot_kinase_dom"/>
</dbReference>
<dbReference type="VEuPathDB" id="TrichDB:TRFO_32625"/>
<dbReference type="EMBL" id="MLAK01000945">
    <property type="protein sequence ID" value="OHT00655.1"/>
    <property type="molecule type" value="Genomic_DNA"/>
</dbReference>
<dbReference type="FunFam" id="1.10.510.10:FF:000596">
    <property type="entry name" value="CK1 family protein kinase"/>
    <property type="match status" value="1"/>
</dbReference>
<dbReference type="InterPro" id="IPR017441">
    <property type="entry name" value="Protein_kinase_ATP_BS"/>
</dbReference>
<dbReference type="Pfam" id="PF00069">
    <property type="entry name" value="Pkinase"/>
    <property type="match status" value="1"/>
</dbReference>
<accession>A0A1J4JNE9</accession>
<feature type="region of interest" description="Disordered" evidence="6">
    <location>
        <begin position="368"/>
        <end position="435"/>
    </location>
</feature>
<evidence type="ECO:0000256" key="5">
    <source>
        <dbReference type="RuleBase" id="RU000304"/>
    </source>
</evidence>
<dbReference type="PROSITE" id="PS00107">
    <property type="entry name" value="PROTEIN_KINASE_ATP"/>
    <property type="match status" value="1"/>
</dbReference>
<keyword evidence="5" id="KW-0418">Kinase</keyword>
<dbReference type="InterPro" id="IPR050235">
    <property type="entry name" value="CK1_Ser-Thr_kinase"/>
</dbReference>
<dbReference type="EC" id="2.7.11.1" evidence="1"/>
<evidence type="ECO:0000256" key="2">
    <source>
        <dbReference type="ARBA" id="ARBA00022741"/>
    </source>
</evidence>
<evidence type="ECO:0000256" key="6">
    <source>
        <dbReference type="SAM" id="MobiDB-lite"/>
    </source>
</evidence>
<evidence type="ECO:0000313" key="9">
    <source>
        <dbReference type="Proteomes" id="UP000179807"/>
    </source>
</evidence>
<dbReference type="SMART" id="SM00220">
    <property type="entry name" value="S_TKc"/>
    <property type="match status" value="1"/>
</dbReference>
<evidence type="ECO:0000256" key="3">
    <source>
        <dbReference type="ARBA" id="ARBA00022840"/>
    </source>
</evidence>
<evidence type="ECO:0000313" key="8">
    <source>
        <dbReference type="EMBL" id="OHT00655.1"/>
    </source>
</evidence>
<dbReference type="SUPFAM" id="SSF56112">
    <property type="entry name" value="Protein kinase-like (PK-like)"/>
    <property type="match status" value="1"/>
</dbReference>
<gene>
    <name evidence="8" type="ORF">TRFO_32625</name>
</gene>
<comment type="similarity">
    <text evidence="5">Belongs to the protein kinase superfamily.</text>
</comment>
<dbReference type="Gene3D" id="1.10.510.10">
    <property type="entry name" value="Transferase(Phosphotransferase) domain 1"/>
    <property type="match status" value="1"/>
</dbReference>
<dbReference type="CDD" id="cd14016">
    <property type="entry name" value="STKc_CK1"/>
    <property type="match status" value="1"/>
</dbReference>
<evidence type="ECO:0000259" key="7">
    <source>
        <dbReference type="PROSITE" id="PS50011"/>
    </source>
</evidence>
<sequence length="435" mass="48645">MNPLPLSNTDQVIGSHYKLKRKIGSGSFGEIYEAETIRTHRPVAVKLESLSAPIPQLSYEAKLYTVLSGGPGIPQVRWFGAADNHNALVIDLLGKSIENHLEMCRNRLSLKTVLMLADQMLCCIEFIHNKNFIHRDIKPDNFVMGTGHNSNSLFIIDFGLAKKYRDPNTHVHVPYSEGKSLTGTARYASIGALRGLEQSRRDDLESLAYVLIYLLKGSLPWMGLDAVSRHERYDKILDMKVRIPIDELCAGIPKEFASFLLAVKKLRFADKPKYARYRAIFRNLFISSGFVYDYNYDWTPYVTPFDIAPVDAAPSTARFPHVRISKNFPVAKHSNKLTESPSSKSANALTAFKINVTETPQRELQIDNSGNTAEILSTETTGKGSRTTLPSIVVKNTSYDGSNDDDDDDDDKTLSSSMSDSEPLRRDYSASSSDY</sequence>
<dbReference type="GeneID" id="94843303"/>